<name>A0AAD9U6A3_9ROSI</name>
<dbReference type="InterPro" id="IPR000477">
    <property type="entry name" value="RT_dom"/>
</dbReference>
<dbReference type="Pfam" id="PF00078">
    <property type="entry name" value="RVT_1"/>
    <property type="match status" value="1"/>
</dbReference>
<accession>A0AAD9U6A3</accession>
<dbReference type="PROSITE" id="PS50878">
    <property type="entry name" value="RT_POL"/>
    <property type="match status" value="1"/>
</dbReference>
<evidence type="ECO:0000313" key="3">
    <source>
        <dbReference type="Proteomes" id="UP001280121"/>
    </source>
</evidence>
<sequence length="442" mass="50673">MIAEEIINKWKGDKEGGLLVKLDFEKAYDSVDHGFLNRLLEGIGFGAKWRGWMQECISTPLLSVLVDGHPTPQFGMEKGLRQGDPISPLLFNIIVEGLNVLLQRARHLGLIEGEGFEENKVHITHFQFADDTILFLKPRMEFNLNAKRVLRCFELASGFLLGGRPGLKNFWNPLVSKVENKLAHWKRKFYLKGFGKEGKALWRKVICSKYKLDEKSLFWNWQGLSSVSFLVKSMKVLLKDGSLTCRVIKDGFQAVVGCGDRAELWSDICCEGRPLKVAFPRCFALAIEKSGAIQLSGNWVGMRWIWNIAIRRPCFDWEKDQWRCFLSFLDCIKIRRHTKDSIAWSFLSNGIFSVGSCTQQLDGSYNVLEPFFYLYREIWVVSDSKVAVSWVDINSEWGTMIKSRIFVISGNSYFLLVQASWGLVWFGVLPDSFDWEEGVVFV</sequence>
<evidence type="ECO:0000313" key="2">
    <source>
        <dbReference type="EMBL" id="KAK2648321.1"/>
    </source>
</evidence>
<dbReference type="EMBL" id="JANJYI010000005">
    <property type="protein sequence ID" value="KAK2648321.1"/>
    <property type="molecule type" value="Genomic_DNA"/>
</dbReference>
<dbReference type="Proteomes" id="UP001280121">
    <property type="component" value="Unassembled WGS sequence"/>
</dbReference>
<keyword evidence="3" id="KW-1185">Reference proteome</keyword>
<evidence type="ECO:0000259" key="1">
    <source>
        <dbReference type="PROSITE" id="PS50878"/>
    </source>
</evidence>
<protein>
    <recommendedName>
        <fullName evidence="1">Reverse transcriptase domain-containing protein</fullName>
    </recommendedName>
</protein>
<organism evidence="2 3">
    <name type="scientific">Dipteronia dyeriana</name>
    <dbReference type="NCBI Taxonomy" id="168575"/>
    <lineage>
        <taxon>Eukaryota</taxon>
        <taxon>Viridiplantae</taxon>
        <taxon>Streptophyta</taxon>
        <taxon>Embryophyta</taxon>
        <taxon>Tracheophyta</taxon>
        <taxon>Spermatophyta</taxon>
        <taxon>Magnoliopsida</taxon>
        <taxon>eudicotyledons</taxon>
        <taxon>Gunneridae</taxon>
        <taxon>Pentapetalae</taxon>
        <taxon>rosids</taxon>
        <taxon>malvids</taxon>
        <taxon>Sapindales</taxon>
        <taxon>Sapindaceae</taxon>
        <taxon>Hippocastanoideae</taxon>
        <taxon>Acereae</taxon>
        <taxon>Dipteronia</taxon>
    </lineage>
</organism>
<reference evidence="2" key="1">
    <citation type="journal article" date="2023" name="Plant J.">
        <title>Genome sequences and population genomics provide insights into the demographic history, inbreeding, and mutation load of two 'living fossil' tree species of Dipteronia.</title>
        <authorList>
            <person name="Feng Y."/>
            <person name="Comes H.P."/>
            <person name="Chen J."/>
            <person name="Zhu S."/>
            <person name="Lu R."/>
            <person name="Zhang X."/>
            <person name="Li P."/>
            <person name="Qiu J."/>
            <person name="Olsen K.M."/>
            <person name="Qiu Y."/>
        </authorList>
    </citation>
    <scope>NUCLEOTIDE SEQUENCE</scope>
    <source>
        <strain evidence="2">KIB01</strain>
    </source>
</reference>
<proteinExistence type="predicted"/>
<dbReference type="SUPFAM" id="SSF56672">
    <property type="entry name" value="DNA/RNA polymerases"/>
    <property type="match status" value="1"/>
</dbReference>
<feature type="domain" description="Reverse transcriptase" evidence="1">
    <location>
        <begin position="1"/>
        <end position="207"/>
    </location>
</feature>
<dbReference type="AlphaFoldDB" id="A0AAD9U6A3"/>
<dbReference type="InterPro" id="IPR043502">
    <property type="entry name" value="DNA/RNA_pol_sf"/>
</dbReference>
<dbReference type="PANTHER" id="PTHR19446">
    <property type="entry name" value="REVERSE TRANSCRIPTASES"/>
    <property type="match status" value="1"/>
</dbReference>
<comment type="caution">
    <text evidence="2">The sequence shown here is derived from an EMBL/GenBank/DDBJ whole genome shotgun (WGS) entry which is preliminary data.</text>
</comment>
<gene>
    <name evidence="2" type="ORF">Ddye_015810</name>
</gene>